<dbReference type="PANTHER" id="PTHR42872:SF6">
    <property type="entry name" value="PROTEIN-GLUTAMATE METHYLESTERASE_PROTEIN-GLUTAMINE GLUTAMINASE"/>
    <property type="match status" value="1"/>
</dbReference>
<keyword evidence="1" id="KW-0963">Cytoplasm</keyword>
<feature type="active site" evidence="6">
    <location>
        <position position="187"/>
    </location>
</feature>
<evidence type="ECO:0000256" key="1">
    <source>
        <dbReference type="ARBA" id="ARBA00022490"/>
    </source>
</evidence>
<proteinExistence type="predicted"/>
<dbReference type="CDD" id="cd16432">
    <property type="entry name" value="CheB_Rec"/>
    <property type="match status" value="1"/>
</dbReference>
<dbReference type="GO" id="GO:0006935">
    <property type="term" value="P:chemotaxis"/>
    <property type="evidence" value="ECO:0007669"/>
    <property type="project" value="UniProtKB-UniRule"/>
</dbReference>
<evidence type="ECO:0000256" key="6">
    <source>
        <dbReference type="PROSITE-ProRule" id="PRU00050"/>
    </source>
</evidence>
<dbReference type="PROSITE" id="PS50110">
    <property type="entry name" value="RESPONSE_REGULATORY"/>
    <property type="match status" value="1"/>
</dbReference>
<dbReference type="InterPro" id="IPR035909">
    <property type="entry name" value="CheB_C"/>
</dbReference>
<protein>
    <recommendedName>
        <fullName evidence="4">protein-glutamate methylesterase</fullName>
        <ecNumber evidence="4">3.1.1.61</ecNumber>
    </recommendedName>
</protein>
<dbReference type="Gene3D" id="3.40.50.2300">
    <property type="match status" value="1"/>
</dbReference>
<keyword evidence="7" id="KW-0597">Phosphoprotein</keyword>
<keyword evidence="3 6" id="KW-0378">Hydrolase</keyword>
<dbReference type="InterPro" id="IPR008248">
    <property type="entry name" value="CheB-like"/>
</dbReference>
<evidence type="ECO:0000313" key="11">
    <source>
        <dbReference type="Proteomes" id="UP000017981"/>
    </source>
</evidence>
<dbReference type="EMBL" id="CAQL01000367">
    <property type="protein sequence ID" value="CCQ55363.1"/>
    <property type="molecule type" value="Genomic_DNA"/>
</dbReference>
<evidence type="ECO:0000256" key="3">
    <source>
        <dbReference type="ARBA" id="ARBA00022801"/>
    </source>
</evidence>
<dbReference type="GO" id="GO:0005737">
    <property type="term" value="C:cytoplasm"/>
    <property type="evidence" value="ECO:0007669"/>
    <property type="project" value="InterPro"/>
</dbReference>
<comment type="caution">
    <text evidence="10">The sequence shown here is derived from an EMBL/GenBank/DDBJ whole genome shotgun (WGS) entry which is preliminary data.</text>
</comment>
<feature type="active site" evidence="6">
    <location>
        <position position="280"/>
    </location>
</feature>
<dbReference type="InterPro" id="IPR011006">
    <property type="entry name" value="CheY-like_superfamily"/>
</dbReference>
<dbReference type="PROSITE" id="PS50122">
    <property type="entry name" value="CHEB"/>
    <property type="match status" value="1"/>
</dbReference>
<dbReference type="Pfam" id="PF01339">
    <property type="entry name" value="CheB_methylest"/>
    <property type="match status" value="1"/>
</dbReference>
<dbReference type="SUPFAM" id="SSF52172">
    <property type="entry name" value="CheY-like"/>
    <property type="match status" value="1"/>
</dbReference>
<dbReference type="SMART" id="SM00448">
    <property type="entry name" value="REC"/>
    <property type="match status" value="1"/>
</dbReference>
<dbReference type="Pfam" id="PF00072">
    <property type="entry name" value="Response_reg"/>
    <property type="match status" value="1"/>
</dbReference>
<keyword evidence="2 6" id="KW-0145">Chemotaxis</keyword>
<dbReference type="PANTHER" id="PTHR42872">
    <property type="entry name" value="PROTEIN-GLUTAMATE METHYLESTERASE/PROTEIN-GLUTAMINE GLUTAMINASE"/>
    <property type="match status" value="1"/>
</dbReference>
<dbReference type="EC" id="3.1.1.61" evidence="4"/>
<feature type="domain" description="CheB-type methylesterase" evidence="9">
    <location>
        <begin position="148"/>
        <end position="338"/>
    </location>
</feature>
<dbReference type="NCBIfam" id="NF009206">
    <property type="entry name" value="PRK12555.1"/>
    <property type="match status" value="1"/>
</dbReference>
<reference evidence="10 11" key="1">
    <citation type="submission" date="2013-01" db="EMBL/GenBank/DDBJ databases">
        <authorList>
            <person name="Bench S."/>
        </authorList>
    </citation>
    <scope>NUCLEOTIDE SEQUENCE [LARGE SCALE GENOMIC DNA]</scope>
    <source>
        <strain evidence="10 11">WH 0005</strain>
    </source>
</reference>
<evidence type="ECO:0000256" key="7">
    <source>
        <dbReference type="PROSITE-ProRule" id="PRU00169"/>
    </source>
</evidence>
<dbReference type="Proteomes" id="UP000017981">
    <property type="component" value="Unassembled WGS sequence"/>
</dbReference>
<dbReference type="AlphaFoldDB" id="T2IQT7"/>
<dbReference type="SUPFAM" id="SSF52738">
    <property type="entry name" value="Methylesterase CheB, C-terminal domain"/>
    <property type="match status" value="1"/>
</dbReference>
<evidence type="ECO:0000256" key="2">
    <source>
        <dbReference type="ARBA" id="ARBA00022500"/>
    </source>
</evidence>
<sequence>MIVEMLRRIITSVPGYDLAWLAYNGKSAVDYCARDTPDLILMDMIMPEMDGVQATRVIMQQSPCAILIVTADIKKNSGKIFEAMGYGALDVVSTPIMGIPEPEHLHHLLLKTIASIGIVTGTVPPKWSSTYPGASNDPSIIHRLSQPPSNLPPLIIIGASTGGPKALATVLRELPSNFEGSIVIIQHLDVHFSSGLAKWLNQQTPLSVVLASEGDTLTASKVLLAGTNDHLALRPNLTLTYTKKPENYPYRPSIDVFCQSVAQYWTRKGMAVLLTGMGRDGAMGLKKLRRRGWHTIAQDKQSCVVYGMPKAAVEMEAATEILSLSKIASTLIKRVRLIA</sequence>
<evidence type="ECO:0000259" key="9">
    <source>
        <dbReference type="PROSITE" id="PS50122"/>
    </source>
</evidence>
<reference evidence="10 11" key="2">
    <citation type="submission" date="2013-09" db="EMBL/GenBank/DDBJ databases">
        <title>Whole genome comparison of six Crocosphaera watsonii strains with differing phenotypes.</title>
        <authorList>
            <person name="Bench S.R."/>
            <person name="Heller P."/>
            <person name="Frank I."/>
            <person name="Arciniega M."/>
            <person name="Shilova I.N."/>
            <person name="Zehr J.P."/>
        </authorList>
    </citation>
    <scope>NUCLEOTIDE SEQUENCE [LARGE SCALE GENOMIC DNA]</scope>
    <source>
        <strain evidence="10 11">WH 0005</strain>
    </source>
</reference>
<dbReference type="InterPro" id="IPR000673">
    <property type="entry name" value="Sig_transdc_resp-reg_Me-estase"/>
</dbReference>
<comment type="catalytic activity">
    <reaction evidence="5">
        <text>[protein]-L-glutamate 5-O-methyl ester + H2O = L-glutamyl-[protein] + methanol + H(+)</text>
        <dbReference type="Rhea" id="RHEA:23236"/>
        <dbReference type="Rhea" id="RHEA-COMP:10208"/>
        <dbReference type="Rhea" id="RHEA-COMP:10311"/>
        <dbReference type="ChEBI" id="CHEBI:15377"/>
        <dbReference type="ChEBI" id="CHEBI:15378"/>
        <dbReference type="ChEBI" id="CHEBI:17790"/>
        <dbReference type="ChEBI" id="CHEBI:29973"/>
        <dbReference type="ChEBI" id="CHEBI:82795"/>
        <dbReference type="EC" id="3.1.1.61"/>
    </reaction>
</comment>
<evidence type="ECO:0000313" key="10">
    <source>
        <dbReference type="EMBL" id="CCQ55363.1"/>
    </source>
</evidence>
<accession>T2IQT7</accession>
<dbReference type="CDD" id="cd17541">
    <property type="entry name" value="REC_CheB-like"/>
    <property type="match status" value="1"/>
</dbReference>
<evidence type="ECO:0000256" key="4">
    <source>
        <dbReference type="ARBA" id="ARBA00039140"/>
    </source>
</evidence>
<dbReference type="Gene3D" id="3.40.50.180">
    <property type="entry name" value="Methylesterase CheB, C-terminal domain"/>
    <property type="match status" value="1"/>
</dbReference>
<evidence type="ECO:0000259" key="8">
    <source>
        <dbReference type="PROSITE" id="PS50110"/>
    </source>
</evidence>
<evidence type="ECO:0000256" key="5">
    <source>
        <dbReference type="ARBA" id="ARBA00048267"/>
    </source>
</evidence>
<gene>
    <name evidence="10" type="ORF">CWATWH0005_2140</name>
</gene>
<organism evidence="10 11">
    <name type="scientific">Crocosphaera watsonii WH 0005</name>
    <dbReference type="NCBI Taxonomy" id="423472"/>
    <lineage>
        <taxon>Bacteria</taxon>
        <taxon>Bacillati</taxon>
        <taxon>Cyanobacteriota</taxon>
        <taxon>Cyanophyceae</taxon>
        <taxon>Oscillatoriophycideae</taxon>
        <taxon>Chroococcales</taxon>
        <taxon>Aphanothecaceae</taxon>
        <taxon>Crocosphaera</taxon>
    </lineage>
</organism>
<feature type="domain" description="Response regulatory" evidence="8">
    <location>
        <begin position="1"/>
        <end position="109"/>
    </location>
</feature>
<dbReference type="NCBIfam" id="NF001965">
    <property type="entry name" value="PRK00742.1"/>
    <property type="match status" value="1"/>
</dbReference>
<feature type="active site" evidence="6">
    <location>
        <position position="160"/>
    </location>
</feature>
<dbReference type="InterPro" id="IPR001789">
    <property type="entry name" value="Sig_transdc_resp-reg_receiver"/>
</dbReference>
<dbReference type="GO" id="GO:0000156">
    <property type="term" value="F:phosphorelay response regulator activity"/>
    <property type="evidence" value="ECO:0007669"/>
    <property type="project" value="InterPro"/>
</dbReference>
<dbReference type="GO" id="GO:0008984">
    <property type="term" value="F:protein-glutamate methylesterase activity"/>
    <property type="evidence" value="ECO:0007669"/>
    <property type="project" value="UniProtKB-EC"/>
</dbReference>
<dbReference type="PIRSF" id="PIRSF000876">
    <property type="entry name" value="RR_chemtxs_CheB"/>
    <property type="match status" value="1"/>
</dbReference>
<feature type="modified residue" description="4-aspartylphosphate" evidence="7">
    <location>
        <position position="43"/>
    </location>
</feature>
<name>T2IQT7_CROWT</name>